<dbReference type="Proteomes" id="UP000000763">
    <property type="component" value="Chromosome 5"/>
</dbReference>
<accession>C7J2T1</accession>
<reference evidence="3 4" key="1">
    <citation type="journal article" date="2005" name="Nature">
        <title>The map-based sequence of the rice genome.</title>
        <authorList>
            <consortium name="International rice genome sequencing project (IRGSP)"/>
            <person name="Matsumoto T."/>
            <person name="Wu J."/>
            <person name="Kanamori H."/>
            <person name="Katayose Y."/>
            <person name="Fujisawa M."/>
            <person name="Namiki N."/>
            <person name="Mizuno H."/>
            <person name="Yamamoto K."/>
            <person name="Antonio B.A."/>
            <person name="Baba T."/>
            <person name="Sakata K."/>
            <person name="Nagamura Y."/>
            <person name="Aoki H."/>
            <person name="Arikawa K."/>
            <person name="Arita K."/>
            <person name="Bito T."/>
            <person name="Chiden Y."/>
            <person name="Fujitsuka N."/>
            <person name="Fukunaka R."/>
            <person name="Hamada M."/>
            <person name="Harada C."/>
            <person name="Hayashi A."/>
            <person name="Hijishita S."/>
            <person name="Honda M."/>
            <person name="Hosokawa S."/>
            <person name="Ichikawa Y."/>
            <person name="Idonuma A."/>
            <person name="Iijima M."/>
            <person name="Ikeda M."/>
            <person name="Ikeno M."/>
            <person name="Ito K."/>
            <person name="Ito S."/>
            <person name="Ito T."/>
            <person name="Ito Y."/>
            <person name="Ito Y."/>
            <person name="Iwabuchi A."/>
            <person name="Kamiya K."/>
            <person name="Karasawa W."/>
            <person name="Kurita K."/>
            <person name="Katagiri S."/>
            <person name="Kikuta A."/>
            <person name="Kobayashi H."/>
            <person name="Kobayashi N."/>
            <person name="Machita K."/>
            <person name="Maehara T."/>
            <person name="Masukawa M."/>
            <person name="Mizubayashi T."/>
            <person name="Mukai Y."/>
            <person name="Nagasaki H."/>
            <person name="Nagata Y."/>
            <person name="Naito S."/>
            <person name="Nakashima M."/>
            <person name="Nakama Y."/>
            <person name="Nakamichi Y."/>
            <person name="Nakamura M."/>
            <person name="Meguro A."/>
            <person name="Negishi M."/>
            <person name="Ohta I."/>
            <person name="Ohta T."/>
            <person name="Okamoto M."/>
            <person name="Ono N."/>
            <person name="Saji S."/>
            <person name="Sakaguchi M."/>
            <person name="Sakai K."/>
            <person name="Shibata M."/>
            <person name="Shimokawa T."/>
            <person name="Song J."/>
            <person name="Takazaki Y."/>
            <person name="Terasawa K."/>
            <person name="Tsugane M."/>
            <person name="Tsuji K."/>
            <person name="Ueda S."/>
            <person name="Waki K."/>
            <person name="Yamagata H."/>
            <person name="Yamamoto M."/>
            <person name="Yamamoto S."/>
            <person name="Yamane H."/>
            <person name="Yoshiki S."/>
            <person name="Yoshihara R."/>
            <person name="Yukawa K."/>
            <person name="Zhong H."/>
            <person name="Yano M."/>
            <person name="Yuan Q."/>
            <person name="Ouyang S."/>
            <person name="Liu J."/>
            <person name="Jones K.M."/>
            <person name="Gansberger K."/>
            <person name="Moffat K."/>
            <person name="Hill J."/>
            <person name="Bera J."/>
            <person name="Fadrosh D."/>
            <person name="Jin S."/>
            <person name="Johri S."/>
            <person name="Kim M."/>
            <person name="Overton L."/>
            <person name="Reardon M."/>
            <person name="Tsitrin T."/>
            <person name="Vuong H."/>
            <person name="Weaver B."/>
            <person name="Ciecko A."/>
            <person name="Tallon L."/>
            <person name="Jackson J."/>
            <person name="Pai G."/>
            <person name="Aken S.V."/>
            <person name="Utterback T."/>
            <person name="Reidmuller S."/>
            <person name="Feldblyum T."/>
            <person name="Hsiao J."/>
            <person name="Zismann V."/>
            <person name="Iobst S."/>
            <person name="de Vazeille A.R."/>
            <person name="Buell C.R."/>
            <person name="Ying K."/>
            <person name="Li Y."/>
            <person name="Lu T."/>
            <person name="Huang Y."/>
            <person name="Zhao Q."/>
            <person name="Feng Q."/>
            <person name="Zhang L."/>
            <person name="Zhu J."/>
            <person name="Weng Q."/>
            <person name="Mu J."/>
            <person name="Lu Y."/>
            <person name="Fan D."/>
            <person name="Liu Y."/>
            <person name="Guan J."/>
            <person name="Zhang Y."/>
            <person name="Yu S."/>
            <person name="Liu X."/>
            <person name="Zhang Y."/>
            <person name="Hong G."/>
            <person name="Han B."/>
            <person name="Choisne N."/>
            <person name="Demange N."/>
            <person name="Orjeda G."/>
            <person name="Samain S."/>
            <person name="Cattolico L."/>
            <person name="Pelletier E."/>
            <person name="Couloux A."/>
            <person name="Segurens B."/>
            <person name="Wincker P."/>
            <person name="D'Hont A."/>
            <person name="Scarpelli C."/>
            <person name="Weissenbach J."/>
            <person name="Salanoubat M."/>
            <person name="Quetier F."/>
            <person name="Yu Y."/>
            <person name="Kim H.R."/>
            <person name="Rambo T."/>
            <person name="Currie J."/>
            <person name="Collura K."/>
            <person name="Luo M."/>
            <person name="Yang T."/>
            <person name="Ammiraju J.S.S."/>
            <person name="Engler F."/>
            <person name="Soderlund C."/>
            <person name="Wing R.A."/>
            <person name="Palmer L.E."/>
            <person name="de la Bastide M."/>
            <person name="Spiegel L."/>
            <person name="Nascimento L."/>
            <person name="Zutavern T."/>
            <person name="O'Shaughnessy A."/>
            <person name="Dike S."/>
            <person name="Dedhia N."/>
            <person name="Preston R."/>
            <person name="Balija V."/>
            <person name="McCombie W.R."/>
            <person name="Chow T."/>
            <person name="Chen H."/>
            <person name="Chung M."/>
            <person name="Chen C."/>
            <person name="Shaw J."/>
            <person name="Wu H."/>
            <person name="Hsiao K."/>
            <person name="Chao Y."/>
            <person name="Chu M."/>
            <person name="Cheng C."/>
            <person name="Hour A."/>
            <person name="Lee P."/>
            <person name="Lin S."/>
            <person name="Lin Y."/>
            <person name="Liou J."/>
            <person name="Liu S."/>
            <person name="Hsing Y."/>
            <person name="Raghuvanshi S."/>
            <person name="Mohanty A."/>
            <person name="Bharti A.K."/>
            <person name="Gaur A."/>
            <person name="Gupta V."/>
            <person name="Kumar D."/>
            <person name="Ravi V."/>
            <person name="Vij S."/>
            <person name="Kapur A."/>
            <person name="Khurana P."/>
            <person name="Khurana P."/>
            <person name="Khurana J.P."/>
            <person name="Tyagi A.K."/>
            <person name="Gaikwad K."/>
            <person name="Singh A."/>
            <person name="Dalal V."/>
            <person name="Srivastava S."/>
            <person name="Dixit A."/>
            <person name="Pal A.K."/>
            <person name="Ghazi I.A."/>
            <person name="Yadav M."/>
            <person name="Pandit A."/>
            <person name="Bhargava A."/>
            <person name="Sureshbabu K."/>
            <person name="Batra K."/>
            <person name="Sharma T.R."/>
            <person name="Mohapatra T."/>
            <person name="Singh N.K."/>
            <person name="Messing J."/>
            <person name="Nelson A.B."/>
            <person name="Fuks G."/>
            <person name="Kavchok S."/>
            <person name="Keizer G."/>
            <person name="Linton E."/>
            <person name="Llaca V."/>
            <person name="Song R."/>
            <person name="Tanyolac B."/>
            <person name="Young S."/>
            <person name="Ho-Il K."/>
            <person name="Hahn J.H."/>
            <person name="Sangsakoo G."/>
            <person name="Vanavichit A."/>
            <person name="de Mattos Luiz.A.T."/>
            <person name="Zimmer P.D."/>
            <person name="Malone G."/>
            <person name="Dellagostin O."/>
            <person name="de Oliveira A.C."/>
            <person name="Bevan M."/>
            <person name="Bancroft I."/>
            <person name="Minx P."/>
            <person name="Cordum H."/>
            <person name="Wilson R."/>
            <person name="Cheng Z."/>
            <person name="Jin W."/>
            <person name="Jiang J."/>
            <person name="Leong S.A."/>
            <person name="Iwama H."/>
            <person name="Gojobori T."/>
            <person name="Itoh T."/>
            <person name="Niimura Y."/>
            <person name="Fujii Y."/>
            <person name="Habara T."/>
            <person name="Sakai H."/>
            <person name="Sato Y."/>
            <person name="Wilson G."/>
            <person name="Kumar K."/>
            <person name="McCouch S."/>
            <person name="Juretic N."/>
            <person name="Hoen D."/>
            <person name="Wright S."/>
            <person name="Bruskiewich R."/>
            <person name="Bureau T."/>
            <person name="Miyao A."/>
            <person name="Hirochika H."/>
            <person name="Nishikawa T."/>
            <person name="Kadowaki K."/>
            <person name="Sugiura M."/>
            <person name="Burr B."/>
            <person name="Sasaki T."/>
        </authorList>
    </citation>
    <scope>NUCLEOTIDE SEQUENCE [LARGE SCALE GENOMIC DNA]</scope>
    <source>
        <strain evidence="4">cv. Nipponbare</strain>
    </source>
</reference>
<evidence type="ECO:0000256" key="1">
    <source>
        <dbReference type="SAM" id="MobiDB-lite"/>
    </source>
</evidence>
<feature type="region of interest" description="Disordered" evidence="1">
    <location>
        <begin position="72"/>
        <end position="99"/>
    </location>
</feature>
<reference evidence="4" key="2">
    <citation type="journal article" date="2008" name="Nucleic Acids Res.">
        <title>The rice annotation project database (RAP-DB): 2008 update.</title>
        <authorList>
            <consortium name="The rice annotation project (RAP)"/>
        </authorList>
    </citation>
    <scope>GENOME REANNOTATION</scope>
    <source>
        <strain evidence="4">cv. Nipponbare</strain>
    </source>
</reference>
<dbReference type="Pfam" id="PF12776">
    <property type="entry name" value="Myb_DNA-bind_3"/>
    <property type="match status" value="1"/>
</dbReference>
<evidence type="ECO:0000259" key="2">
    <source>
        <dbReference type="Pfam" id="PF12776"/>
    </source>
</evidence>
<evidence type="ECO:0000313" key="3">
    <source>
        <dbReference type="EMBL" id="BAH92921.1"/>
    </source>
</evidence>
<dbReference type="PANTHER" id="PTHR47069">
    <property type="match status" value="1"/>
</dbReference>
<evidence type="ECO:0000313" key="4">
    <source>
        <dbReference type="Proteomes" id="UP000000763"/>
    </source>
</evidence>
<sequence length="363" mass="41270">MWSSTVAHGVGEVAASTTVEEVGIWADDNEAAVLAPALSCGELEGGIPSRRRRRCAWIRRWRRRGGWFRPPPVRIRRGRPSSDPRRRGGGVRRPWRSREEAGAAIRSQWRHTAVRRRWRDRAETAAVARLRGGNEEGELWLWRRPSRLLSKWRRGRSWAPEKDRGVSPATAVVCRTKKTKSSVDFGFPSYPTNLIDHGQTFFSSSRELRERAIGRVCHGLILITCTHGIHLHKLRVFLSSMAAKPEAQMGSDVSCSTKNIVPASSVAQLMESVMAVCRIFGYRNNLLKMEKGKVPKAHWDAYASKVFCEICRDEVLAGNRPTAALSPLGYKNLEEKFFAQTGRQYDRTKLKNRWDTLKTQHKM</sequence>
<protein>
    <submittedName>
        <fullName evidence="3">Os05g0125700 protein</fullName>
    </submittedName>
</protein>
<feature type="domain" description="Myb/SANT-like" evidence="2">
    <location>
        <begin position="298"/>
        <end position="362"/>
    </location>
</feature>
<dbReference type="PANTHER" id="PTHR47069:SF13">
    <property type="entry name" value="MYB_SANT-LIKE DOMAIN-CONTAINING PROTEIN"/>
    <property type="match status" value="1"/>
</dbReference>
<name>C7J2T1_ORYSJ</name>
<organism evidence="3 4">
    <name type="scientific">Oryza sativa subsp. japonica</name>
    <name type="common">Rice</name>
    <dbReference type="NCBI Taxonomy" id="39947"/>
    <lineage>
        <taxon>Eukaryota</taxon>
        <taxon>Viridiplantae</taxon>
        <taxon>Streptophyta</taxon>
        <taxon>Embryophyta</taxon>
        <taxon>Tracheophyta</taxon>
        <taxon>Spermatophyta</taxon>
        <taxon>Magnoliopsida</taxon>
        <taxon>Liliopsida</taxon>
        <taxon>Poales</taxon>
        <taxon>Poaceae</taxon>
        <taxon>BOP clade</taxon>
        <taxon>Oryzoideae</taxon>
        <taxon>Oryzeae</taxon>
        <taxon>Oryzinae</taxon>
        <taxon>Oryza</taxon>
        <taxon>Oryza sativa</taxon>
    </lineage>
</organism>
<dbReference type="EMBL" id="AP008211">
    <property type="protein sequence ID" value="BAH92921.1"/>
    <property type="molecule type" value="Genomic_DNA"/>
</dbReference>
<dbReference type="AlphaFoldDB" id="C7J2T1"/>
<dbReference type="InterPro" id="IPR024752">
    <property type="entry name" value="Myb/SANT-like_dom"/>
</dbReference>
<dbReference type="KEGG" id="dosa:Os05g0125700"/>
<proteinExistence type="predicted"/>
<gene>
    <name evidence="3" type="ordered locus">Os05g0125700</name>
</gene>